<dbReference type="GO" id="GO:0071244">
    <property type="term" value="P:cellular response to carbon dioxide"/>
    <property type="evidence" value="ECO:0007669"/>
    <property type="project" value="TreeGrafter"/>
</dbReference>
<comment type="catalytic activity">
    <reaction evidence="6 8">
        <text>hydrogencarbonate + H(+) = CO2 + H2O</text>
        <dbReference type="Rhea" id="RHEA:10748"/>
        <dbReference type="ChEBI" id="CHEBI:15377"/>
        <dbReference type="ChEBI" id="CHEBI:15378"/>
        <dbReference type="ChEBI" id="CHEBI:16526"/>
        <dbReference type="ChEBI" id="CHEBI:17544"/>
        <dbReference type="EC" id="4.2.1.1"/>
    </reaction>
</comment>
<dbReference type="EC" id="4.2.1.1" evidence="2 8"/>
<evidence type="ECO:0000256" key="1">
    <source>
        <dbReference type="ARBA" id="ARBA00006217"/>
    </source>
</evidence>
<evidence type="ECO:0000256" key="6">
    <source>
        <dbReference type="ARBA" id="ARBA00048348"/>
    </source>
</evidence>
<comment type="cofactor">
    <cofactor evidence="7">
        <name>Zn(2+)</name>
        <dbReference type="ChEBI" id="CHEBI:29105"/>
    </cofactor>
    <text evidence="7">Binds 1 zinc ion per subunit.</text>
</comment>
<evidence type="ECO:0000256" key="4">
    <source>
        <dbReference type="ARBA" id="ARBA00022833"/>
    </source>
</evidence>
<evidence type="ECO:0000256" key="2">
    <source>
        <dbReference type="ARBA" id="ARBA00012925"/>
    </source>
</evidence>
<name>A0A8H6YU28_9AGAR</name>
<keyword evidence="3 7" id="KW-0479">Metal-binding</keyword>
<dbReference type="GO" id="GO:0034599">
    <property type="term" value="P:cellular response to oxidative stress"/>
    <property type="evidence" value="ECO:0007669"/>
    <property type="project" value="TreeGrafter"/>
</dbReference>
<dbReference type="Gene3D" id="3.40.1050.10">
    <property type="entry name" value="Carbonic anhydrase"/>
    <property type="match status" value="1"/>
</dbReference>
<feature type="binding site" evidence="7">
    <location>
        <position position="100"/>
    </location>
    <ligand>
        <name>Zn(2+)</name>
        <dbReference type="ChEBI" id="CHEBI:29105"/>
    </ligand>
</feature>
<dbReference type="AlphaFoldDB" id="A0A8H6YU28"/>
<proteinExistence type="inferred from homology"/>
<dbReference type="SMART" id="SM00947">
    <property type="entry name" value="Pro_CA"/>
    <property type="match status" value="1"/>
</dbReference>
<sequence length="211" mass="23407">MAPRTPRAQELLGGNASANPNYFPQLTAEKQHPKVLWIGCADSRVPETTICGCSLGDILAYSNLANQVAHTENDCGLSVIQYAVETLHVKDIVVVGHTSCDAVEAAWLSSKLPHDRRHPAEKPLQRWLAPLARLSIELGLNLYPMEEKHKAVRMLTEENARRQAHYISSLPIVQVGSRWAPLGVDVHAWVFEMETGKLIDITPRLGPRARL</sequence>
<evidence type="ECO:0000313" key="10">
    <source>
        <dbReference type="Proteomes" id="UP000623467"/>
    </source>
</evidence>
<dbReference type="PANTHER" id="PTHR11002">
    <property type="entry name" value="CARBONIC ANHYDRASE"/>
    <property type="match status" value="1"/>
</dbReference>
<keyword evidence="5 8" id="KW-0456">Lyase</keyword>
<organism evidence="9 10">
    <name type="scientific">Mycena sanguinolenta</name>
    <dbReference type="NCBI Taxonomy" id="230812"/>
    <lineage>
        <taxon>Eukaryota</taxon>
        <taxon>Fungi</taxon>
        <taxon>Dikarya</taxon>
        <taxon>Basidiomycota</taxon>
        <taxon>Agaricomycotina</taxon>
        <taxon>Agaricomycetes</taxon>
        <taxon>Agaricomycetidae</taxon>
        <taxon>Agaricales</taxon>
        <taxon>Marasmiineae</taxon>
        <taxon>Mycenaceae</taxon>
        <taxon>Mycena</taxon>
    </lineage>
</organism>
<protein>
    <recommendedName>
        <fullName evidence="2 8">Carbonic anhydrase</fullName>
        <ecNumber evidence="2 8">4.2.1.1</ecNumber>
    </recommendedName>
    <alternativeName>
        <fullName evidence="8">Carbonate dehydratase</fullName>
    </alternativeName>
</protein>
<dbReference type="EMBL" id="JACAZH010000006">
    <property type="protein sequence ID" value="KAF7367170.1"/>
    <property type="molecule type" value="Genomic_DNA"/>
</dbReference>
<dbReference type="SUPFAM" id="SSF53056">
    <property type="entry name" value="beta-carbonic anhydrase, cab"/>
    <property type="match status" value="1"/>
</dbReference>
<dbReference type="Proteomes" id="UP000623467">
    <property type="component" value="Unassembled WGS sequence"/>
</dbReference>
<reference evidence="9" key="1">
    <citation type="submission" date="2020-05" db="EMBL/GenBank/DDBJ databases">
        <title>Mycena genomes resolve the evolution of fungal bioluminescence.</title>
        <authorList>
            <person name="Tsai I.J."/>
        </authorList>
    </citation>
    <scope>NUCLEOTIDE SEQUENCE</scope>
    <source>
        <strain evidence="9">160909Yilan</strain>
    </source>
</reference>
<dbReference type="GO" id="GO:0008270">
    <property type="term" value="F:zinc ion binding"/>
    <property type="evidence" value="ECO:0007669"/>
    <property type="project" value="UniProtKB-UniRule"/>
</dbReference>
<dbReference type="InterPro" id="IPR036874">
    <property type="entry name" value="Carbonic_anhydrase_sf"/>
</dbReference>
<feature type="binding site" evidence="7">
    <location>
        <position position="97"/>
    </location>
    <ligand>
        <name>Zn(2+)</name>
        <dbReference type="ChEBI" id="CHEBI:29105"/>
    </ligand>
</feature>
<evidence type="ECO:0000313" key="9">
    <source>
        <dbReference type="EMBL" id="KAF7367170.1"/>
    </source>
</evidence>
<comment type="function">
    <text evidence="8">Reversible hydration of carbon dioxide.</text>
</comment>
<feature type="binding site" evidence="7">
    <location>
        <position position="42"/>
    </location>
    <ligand>
        <name>Zn(2+)</name>
        <dbReference type="ChEBI" id="CHEBI:29105"/>
    </ligand>
</feature>
<gene>
    <name evidence="9" type="ORF">MSAN_00976800</name>
</gene>
<keyword evidence="4 7" id="KW-0862">Zinc</keyword>
<evidence type="ECO:0000256" key="3">
    <source>
        <dbReference type="ARBA" id="ARBA00022723"/>
    </source>
</evidence>
<feature type="binding site" evidence="7">
    <location>
        <position position="40"/>
    </location>
    <ligand>
        <name>Zn(2+)</name>
        <dbReference type="ChEBI" id="CHEBI:29105"/>
    </ligand>
</feature>
<dbReference type="OrthoDB" id="10248475at2759"/>
<dbReference type="Pfam" id="PF00484">
    <property type="entry name" value="Pro_CA"/>
    <property type="match status" value="1"/>
</dbReference>
<accession>A0A8H6YU28</accession>
<dbReference type="InterPro" id="IPR001765">
    <property type="entry name" value="Carbonic_anhydrase"/>
</dbReference>
<keyword evidence="10" id="KW-1185">Reference proteome</keyword>
<comment type="similarity">
    <text evidence="1 8">Belongs to the beta-class carbonic anhydrase family.</text>
</comment>
<evidence type="ECO:0000256" key="5">
    <source>
        <dbReference type="ARBA" id="ARBA00023239"/>
    </source>
</evidence>
<comment type="caution">
    <text evidence="9">The sequence shown here is derived from an EMBL/GenBank/DDBJ whole genome shotgun (WGS) entry which is preliminary data.</text>
</comment>
<dbReference type="GO" id="GO:0004089">
    <property type="term" value="F:carbonate dehydratase activity"/>
    <property type="evidence" value="ECO:0007669"/>
    <property type="project" value="UniProtKB-UniRule"/>
</dbReference>
<evidence type="ECO:0000256" key="7">
    <source>
        <dbReference type="PIRSR" id="PIRSR601765-1"/>
    </source>
</evidence>
<dbReference type="PANTHER" id="PTHR11002:SF76">
    <property type="entry name" value="CARBONIC ANHYDRASE"/>
    <property type="match status" value="1"/>
</dbReference>
<evidence type="ECO:0000256" key="8">
    <source>
        <dbReference type="RuleBase" id="RU003956"/>
    </source>
</evidence>